<evidence type="ECO:0000259" key="8">
    <source>
        <dbReference type="Pfam" id="PF10502"/>
    </source>
</evidence>
<sequence length="252" mass="27418">MQQVDAASDESDSQDSHILEVADHGVDPVPAARRHVPEHANAAGTAADNGRMGWRDTLIWCGIPILIVLLVRIFLLGFYTIPSGSMMDTIQIGDRVITTKLTPKYFHLHRGDVVVFKDPANWLNDEGNRFASDDLIKRLIGLPGDVVECAGAGKPVTINGVAINETSYTRPGVEPSDFPFRVHVTPDHVFVMGDNRSNSADSRYHQDDGANGLVPINDIAGVALTTYWPFGRIGSLSGHHDVFDKVPDGTVQ</sequence>
<dbReference type="Pfam" id="PF10502">
    <property type="entry name" value="Peptidase_S26"/>
    <property type="match status" value="1"/>
</dbReference>
<reference evidence="9 10" key="1">
    <citation type="submission" date="2018-04" db="EMBL/GenBank/DDBJ databases">
        <authorList>
            <person name="Eckel V.P."/>
            <person name="Vogel R.F."/>
        </authorList>
    </citation>
    <scope>NUCLEOTIDE SEQUENCE [LARGE SCALE GENOMIC DNA]</scope>
    <source>
        <strain evidence="10">TMW 2.1764</strain>
    </source>
</reference>
<dbReference type="GO" id="GO:0006465">
    <property type="term" value="P:signal peptide processing"/>
    <property type="evidence" value="ECO:0007669"/>
    <property type="project" value="InterPro"/>
</dbReference>
<dbReference type="PRINTS" id="PR00727">
    <property type="entry name" value="LEADERPTASE"/>
</dbReference>
<evidence type="ECO:0000256" key="5">
    <source>
        <dbReference type="ARBA" id="ARBA00022801"/>
    </source>
</evidence>
<organism evidence="9 10">
    <name type="scientific">Bifidobacterium tibiigranuli</name>
    <dbReference type="NCBI Taxonomy" id="2172043"/>
    <lineage>
        <taxon>Bacteria</taxon>
        <taxon>Bacillati</taxon>
        <taxon>Actinomycetota</taxon>
        <taxon>Actinomycetes</taxon>
        <taxon>Bifidobacteriales</taxon>
        <taxon>Bifidobacteriaceae</taxon>
        <taxon>Bifidobacterium</taxon>
    </lineage>
</organism>
<dbReference type="InterPro" id="IPR036286">
    <property type="entry name" value="LexA/Signal_pep-like_sf"/>
</dbReference>
<dbReference type="EC" id="3.4.21.89" evidence="4 7"/>
<proteinExistence type="inferred from homology"/>
<dbReference type="SUPFAM" id="SSF51306">
    <property type="entry name" value="LexA/Signal peptidase"/>
    <property type="match status" value="1"/>
</dbReference>
<evidence type="ECO:0000256" key="2">
    <source>
        <dbReference type="ARBA" id="ARBA00004401"/>
    </source>
</evidence>
<dbReference type="GO" id="GO:0009003">
    <property type="term" value="F:signal peptidase activity"/>
    <property type="evidence" value="ECO:0007669"/>
    <property type="project" value="UniProtKB-EC"/>
</dbReference>
<keyword evidence="7" id="KW-1133">Transmembrane helix</keyword>
<keyword evidence="5 7" id="KW-0378">Hydrolase</keyword>
<evidence type="ECO:0000256" key="6">
    <source>
        <dbReference type="PIRSR" id="PIRSR600223-1"/>
    </source>
</evidence>
<comment type="catalytic activity">
    <reaction evidence="1 7">
        <text>Cleavage of hydrophobic, N-terminal signal or leader sequences from secreted and periplasmic proteins.</text>
        <dbReference type="EC" id="3.4.21.89"/>
    </reaction>
</comment>
<dbReference type="OrthoDB" id="9815782at2"/>
<dbReference type="GeneID" id="78127085"/>
<dbReference type="PANTHER" id="PTHR43390">
    <property type="entry name" value="SIGNAL PEPTIDASE I"/>
    <property type="match status" value="1"/>
</dbReference>
<dbReference type="EMBL" id="QDAG01000004">
    <property type="protein sequence ID" value="KAE8128875.1"/>
    <property type="molecule type" value="Genomic_DNA"/>
</dbReference>
<dbReference type="GO" id="GO:0004252">
    <property type="term" value="F:serine-type endopeptidase activity"/>
    <property type="evidence" value="ECO:0007669"/>
    <property type="project" value="InterPro"/>
</dbReference>
<evidence type="ECO:0000313" key="10">
    <source>
        <dbReference type="Proteomes" id="UP000325415"/>
    </source>
</evidence>
<evidence type="ECO:0000256" key="3">
    <source>
        <dbReference type="ARBA" id="ARBA00009370"/>
    </source>
</evidence>
<comment type="subcellular location">
    <subcellularLocation>
        <location evidence="2">Cell membrane</location>
        <topology evidence="2">Single-pass type II membrane protein</topology>
    </subcellularLocation>
    <subcellularLocation>
        <location evidence="7">Membrane</location>
        <topology evidence="7">Single-pass type II membrane protein</topology>
    </subcellularLocation>
</comment>
<dbReference type="PANTHER" id="PTHR43390:SF1">
    <property type="entry name" value="CHLOROPLAST PROCESSING PEPTIDASE"/>
    <property type="match status" value="1"/>
</dbReference>
<evidence type="ECO:0000256" key="4">
    <source>
        <dbReference type="ARBA" id="ARBA00013208"/>
    </source>
</evidence>
<dbReference type="GO" id="GO:0005886">
    <property type="term" value="C:plasma membrane"/>
    <property type="evidence" value="ECO:0007669"/>
    <property type="project" value="UniProtKB-SubCell"/>
</dbReference>
<comment type="caution">
    <text evidence="9">The sequence shown here is derived from an EMBL/GenBank/DDBJ whole genome shotgun (WGS) entry which is preliminary data.</text>
</comment>
<protein>
    <recommendedName>
        <fullName evidence="4 7">Signal peptidase I</fullName>
        <ecNumber evidence="4 7">3.4.21.89</ecNumber>
    </recommendedName>
</protein>
<keyword evidence="10" id="KW-1185">Reference proteome</keyword>
<dbReference type="NCBIfam" id="TIGR02227">
    <property type="entry name" value="sigpep_I_bact"/>
    <property type="match status" value="1"/>
</dbReference>
<evidence type="ECO:0000256" key="7">
    <source>
        <dbReference type="RuleBase" id="RU362042"/>
    </source>
</evidence>
<dbReference type="InterPro" id="IPR000223">
    <property type="entry name" value="Pept_S26A_signal_pept_1"/>
</dbReference>
<keyword evidence="7" id="KW-0645">Protease</keyword>
<feature type="active site" evidence="6">
    <location>
        <position position="137"/>
    </location>
</feature>
<feature type="domain" description="Peptidase S26" evidence="8">
    <location>
        <begin position="55"/>
        <end position="228"/>
    </location>
</feature>
<dbReference type="InterPro" id="IPR019758">
    <property type="entry name" value="Pept_S26A_signal_pept_1_CS"/>
</dbReference>
<dbReference type="PROSITE" id="PS00761">
    <property type="entry name" value="SPASE_I_3"/>
    <property type="match status" value="1"/>
</dbReference>
<comment type="similarity">
    <text evidence="3 7">Belongs to the peptidase S26 family.</text>
</comment>
<dbReference type="Gene3D" id="2.10.109.10">
    <property type="entry name" value="Umud Fragment, subunit A"/>
    <property type="match status" value="1"/>
</dbReference>
<dbReference type="RefSeq" id="WP_152580669.1">
    <property type="nucleotide sequence ID" value="NZ_JAKVIV010000013.1"/>
</dbReference>
<keyword evidence="7" id="KW-0472">Membrane</keyword>
<name>A0A5N6S2W5_9BIFI</name>
<gene>
    <name evidence="9" type="primary">lepB</name>
    <name evidence="9" type="ORF">DDE84_05230</name>
</gene>
<dbReference type="Proteomes" id="UP000325415">
    <property type="component" value="Unassembled WGS sequence"/>
</dbReference>
<dbReference type="AlphaFoldDB" id="A0A5N6S2W5"/>
<evidence type="ECO:0000256" key="1">
    <source>
        <dbReference type="ARBA" id="ARBA00000677"/>
    </source>
</evidence>
<evidence type="ECO:0000313" key="9">
    <source>
        <dbReference type="EMBL" id="KAE8128875.1"/>
    </source>
</evidence>
<dbReference type="CDD" id="cd06530">
    <property type="entry name" value="S26_SPase_I"/>
    <property type="match status" value="1"/>
</dbReference>
<accession>A0A5N6S2W5</accession>
<keyword evidence="7" id="KW-0812">Transmembrane</keyword>
<feature type="active site" evidence="6">
    <location>
        <position position="85"/>
    </location>
</feature>
<dbReference type="InterPro" id="IPR019533">
    <property type="entry name" value="Peptidase_S26"/>
</dbReference>
<feature type="transmembrane region" description="Helical" evidence="7">
    <location>
        <begin position="57"/>
        <end position="81"/>
    </location>
</feature>